<dbReference type="Proteomes" id="UP000025227">
    <property type="component" value="Unplaced"/>
</dbReference>
<name>A0A7I4Z2J2_HAECO</name>
<sequence>MACRRLYPEQTWRRIEGESKQICNSIRSRAKSALCAKYDRLLGTHRGNARKIKSRSPMEHRLTDEHARSEREVARVTVLGDAQLSSNALDHLSLGPSFSPAQNINAATFCKVVGYFYRLRDLLRCNDRRERSLHPTANQRSLPTAPFPRMFYKEPDPVPNVDVKVRMLSTGVLNVLNQHRRHQNSNLTFQQRQEFREIRELGSNGTIRISVSDKGGELVVMPQSLDRAITEIHLRHTTT</sequence>
<accession>A0A7I4Z2J2</accession>
<dbReference type="AlphaFoldDB" id="A0A7I4Z2J2"/>
<organism evidence="1 2">
    <name type="scientific">Haemonchus contortus</name>
    <name type="common">Barber pole worm</name>
    <dbReference type="NCBI Taxonomy" id="6289"/>
    <lineage>
        <taxon>Eukaryota</taxon>
        <taxon>Metazoa</taxon>
        <taxon>Ecdysozoa</taxon>
        <taxon>Nematoda</taxon>
        <taxon>Chromadorea</taxon>
        <taxon>Rhabditida</taxon>
        <taxon>Rhabditina</taxon>
        <taxon>Rhabditomorpha</taxon>
        <taxon>Strongyloidea</taxon>
        <taxon>Trichostrongylidae</taxon>
        <taxon>Haemonchus</taxon>
    </lineage>
</organism>
<protein>
    <submittedName>
        <fullName evidence="2">DNA-directed RNA polymerase</fullName>
    </submittedName>
</protein>
<evidence type="ECO:0000313" key="1">
    <source>
        <dbReference type="Proteomes" id="UP000025227"/>
    </source>
</evidence>
<proteinExistence type="predicted"/>
<reference evidence="2" key="1">
    <citation type="submission" date="2020-12" db="UniProtKB">
        <authorList>
            <consortium name="WormBaseParasite"/>
        </authorList>
    </citation>
    <scope>IDENTIFICATION</scope>
    <source>
        <strain evidence="2">MHco3</strain>
    </source>
</reference>
<dbReference type="WBParaSite" id="HCON_00163650-00001">
    <property type="protein sequence ID" value="HCON_00163650-00001"/>
    <property type="gene ID" value="HCON_00163650"/>
</dbReference>
<keyword evidence="1" id="KW-1185">Reference proteome</keyword>
<dbReference type="OrthoDB" id="5894734at2759"/>
<evidence type="ECO:0000313" key="2">
    <source>
        <dbReference type="WBParaSite" id="HCON_00163650-00001"/>
    </source>
</evidence>